<dbReference type="PANTHER" id="PTHR10137:SF0">
    <property type="entry name" value="V-TYPE PROTON ATPASE SUBUNIT C"/>
    <property type="match status" value="1"/>
</dbReference>
<keyword evidence="2 5" id="KW-0813">Transport</keyword>
<dbReference type="AlphaFoldDB" id="A0A0G4HWN9"/>
<dbReference type="PhylomeDB" id="A0A0G4HWN9"/>
<accession>A0A0G4HWN9</accession>
<dbReference type="VEuPathDB" id="CryptoDB:Cvel_9095"/>
<dbReference type="GO" id="GO:0046961">
    <property type="term" value="F:proton-transporting ATPase activity, rotational mechanism"/>
    <property type="evidence" value="ECO:0007669"/>
    <property type="project" value="InterPro"/>
</dbReference>
<gene>
    <name evidence="6" type="ORF">Cvel_9095</name>
</gene>
<name>A0A0G4HWN9_9ALVE</name>
<evidence type="ECO:0000256" key="4">
    <source>
        <dbReference type="ARBA" id="ARBA00023065"/>
    </source>
</evidence>
<evidence type="ECO:0000313" key="6">
    <source>
        <dbReference type="EMBL" id="CEM48909.1"/>
    </source>
</evidence>
<keyword evidence="3 5" id="KW-0375">Hydrogen ion transport</keyword>
<dbReference type="InterPro" id="IPR036132">
    <property type="entry name" value="Vac_ATP_synth_c_sf"/>
</dbReference>
<comment type="function">
    <text evidence="5">Subunit of the V1 complex of vacuolar(H+)-ATPase (V-ATPase), a multisubunit enzyme composed of a peripheral complex (V1) that hydrolyzes ATP and a membrane integral complex (V0) that translocates protons. V-ATPase is responsible for acidifying and maintaining the pH of intracellular compartments and in some cell types, is targeted to the plasma membrane, where it is responsible for acidifying the extracellular environment. Subunit C is necessary for the assembly of the catalytic sector of the enzyme and is likely to have a specific function in its catalytic activity.</text>
</comment>
<dbReference type="Gene3D" id="3.30.70.100">
    <property type="match status" value="1"/>
</dbReference>
<dbReference type="EMBL" id="CDMZ01004184">
    <property type="protein sequence ID" value="CEM48909.1"/>
    <property type="molecule type" value="Genomic_DNA"/>
</dbReference>
<dbReference type="Gene3D" id="3.30.70.1180">
    <property type="entry name" value="Vacuolar atp synthase subunit c, domain 1"/>
    <property type="match status" value="1"/>
</dbReference>
<reference evidence="6" key="1">
    <citation type="submission" date="2014-11" db="EMBL/GenBank/DDBJ databases">
        <authorList>
            <person name="Otto D Thomas"/>
            <person name="Naeem Raeece"/>
        </authorList>
    </citation>
    <scope>NUCLEOTIDE SEQUENCE</scope>
</reference>
<protein>
    <recommendedName>
        <fullName evidence="5">V-type proton ATPase subunit C</fullName>
    </recommendedName>
</protein>
<evidence type="ECO:0000256" key="2">
    <source>
        <dbReference type="ARBA" id="ARBA00022448"/>
    </source>
</evidence>
<organism evidence="6">
    <name type="scientific">Chromera velia CCMP2878</name>
    <dbReference type="NCBI Taxonomy" id="1169474"/>
    <lineage>
        <taxon>Eukaryota</taxon>
        <taxon>Sar</taxon>
        <taxon>Alveolata</taxon>
        <taxon>Colpodellida</taxon>
        <taxon>Chromeraceae</taxon>
        <taxon>Chromera</taxon>
    </lineage>
</organism>
<sequence>MSDGSFWIIASTTQDANRDQLHGNLRSRAVERSQCCVDVFPFEVPENLKFGSFDDLIRLVDELAKHDSYVEGVVKRVERQMVDIAGDSADLKVKFQFNDLPVIHYIQRFYWDDAKYPRTRSIRDNLDILLSSVAKSDEEVRLKSVTFQELKGMASAASKKDSANLLTRNLIDVLTPGTVSADDFINTEHLATLVVVVPRGAEKEWETSYESLDEFVVPRSTVRFPGVEDKDGNSLWSAVVFKKSVDNFKTAARAKRFTVRDFTYSEAEYAKTVEHRSSIEAEKGRQEVFLSQICKAAFSDSFISWMHLKAMRVFVEAVLRFGVPPNFGAFFLRLNPNRFNEKRLRTELEGALAPPGGFQGSAKAIAQGAGGGDGGGELGFETGEYFPYVSLSLNLTHARAAAG</sequence>
<dbReference type="GO" id="GO:0000221">
    <property type="term" value="C:vacuolar proton-transporting V-type ATPase, V1 domain"/>
    <property type="evidence" value="ECO:0007669"/>
    <property type="project" value="TreeGrafter"/>
</dbReference>
<evidence type="ECO:0000256" key="1">
    <source>
        <dbReference type="ARBA" id="ARBA00006138"/>
    </source>
</evidence>
<dbReference type="CDD" id="cd14785">
    <property type="entry name" value="V-ATPase_C"/>
    <property type="match status" value="1"/>
</dbReference>
<keyword evidence="4 5" id="KW-0406">Ion transport</keyword>
<comment type="similarity">
    <text evidence="1 5">Belongs to the V-ATPase C subunit family.</text>
</comment>
<dbReference type="Pfam" id="PF03223">
    <property type="entry name" value="V-ATPase_C"/>
    <property type="match status" value="1"/>
</dbReference>
<evidence type="ECO:0000256" key="5">
    <source>
        <dbReference type="RuleBase" id="RU364010"/>
    </source>
</evidence>
<dbReference type="Gene3D" id="1.20.1460.10">
    <property type="entry name" value="subunit c (vma5p) of the yeast v-atpase, domain 2"/>
    <property type="match status" value="1"/>
</dbReference>
<dbReference type="InterPro" id="IPR004907">
    <property type="entry name" value="ATPase_V1-cplx_csu"/>
</dbReference>
<dbReference type="PANTHER" id="PTHR10137">
    <property type="entry name" value="V-TYPE PROTON ATPASE SUBUNIT C"/>
    <property type="match status" value="1"/>
</dbReference>
<proteinExistence type="inferred from homology"/>
<dbReference type="SUPFAM" id="SSF118203">
    <property type="entry name" value="Vacuolar ATP synthase subunit C"/>
    <property type="match status" value="1"/>
</dbReference>
<comment type="subunit">
    <text evidence="5">V-ATPase is a heteromultimeric enzyme composed of a peripheral catalytic V1 complex (components A to H) attached to an integral membrane V0 proton pore complex.</text>
</comment>
<evidence type="ECO:0000256" key="3">
    <source>
        <dbReference type="ARBA" id="ARBA00022781"/>
    </source>
</evidence>